<dbReference type="AlphaFoldDB" id="A0AAW1RH10"/>
<name>A0AAW1RH10_9CHLO</name>
<organism evidence="1 2">
    <name type="scientific">Apatococcus lobatus</name>
    <dbReference type="NCBI Taxonomy" id="904363"/>
    <lineage>
        <taxon>Eukaryota</taxon>
        <taxon>Viridiplantae</taxon>
        <taxon>Chlorophyta</taxon>
        <taxon>core chlorophytes</taxon>
        <taxon>Trebouxiophyceae</taxon>
        <taxon>Chlorellales</taxon>
        <taxon>Chlorellaceae</taxon>
        <taxon>Apatococcus</taxon>
    </lineage>
</organism>
<comment type="caution">
    <text evidence="1">The sequence shown here is derived from an EMBL/GenBank/DDBJ whole genome shotgun (WGS) entry which is preliminary data.</text>
</comment>
<evidence type="ECO:0000313" key="2">
    <source>
        <dbReference type="Proteomes" id="UP001438707"/>
    </source>
</evidence>
<dbReference type="EMBL" id="JALJOS010000011">
    <property type="protein sequence ID" value="KAK9833101.1"/>
    <property type="molecule type" value="Genomic_DNA"/>
</dbReference>
<gene>
    <name evidence="1" type="ORF">WJX74_007204</name>
</gene>
<evidence type="ECO:0000313" key="1">
    <source>
        <dbReference type="EMBL" id="KAK9833101.1"/>
    </source>
</evidence>
<proteinExistence type="predicted"/>
<protein>
    <submittedName>
        <fullName evidence="1">Uncharacterized protein</fullName>
    </submittedName>
</protein>
<accession>A0AAW1RH10</accession>
<reference evidence="1 2" key="1">
    <citation type="journal article" date="2024" name="Nat. Commun.">
        <title>Phylogenomics reveals the evolutionary origins of lichenization in chlorophyte algae.</title>
        <authorList>
            <person name="Puginier C."/>
            <person name="Libourel C."/>
            <person name="Otte J."/>
            <person name="Skaloud P."/>
            <person name="Haon M."/>
            <person name="Grisel S."/>
            <person name="Petersen M."/>
            <person name="Berrin J.G."/>
            <person name="Delaux P.M."/>
            <person name="Dal Grande F."/>
            <person name="Keller J."/>
        </authorList>
    </citation>
    <scope>NUCLEOTIDE SEQUENCE [LARGE SCALE GENOMIC DNA]</scope>
    <source>
        <strain evidence="1 2">SAG 2145</strain>
    </source>
</reference>
<dbReference type="Proteomes" id="UP001438707">
    <property type="component" value="Unassembled WGS sequence"/>
</dbReference>
<sequence>MTTQDVPLHSKIEESSRDLALHMSPLKEFSEASRRHPLIASDSDVSMAVEEMAAQALSTRGNAVASISLVYSSYSPDTASMTTLLPVKSFIGRRMAFWMSTKHSFGDA</sequence>
<keyword evidence="2" id="KW-1185">Reference proteome</keyword>